<feature type="domain" description="Type I restriction modification DNA specificity" evidence="4">
    <location>
        <begin position="69"/>
        <end position="218"/>
    </location>
</feature>
<proteinExistence type="inferred from homology"/>
<organism evidence="5 6">
    <name type="scientific">Novipirellula caenicola</name>
    <dbReference type="NCBI Taxonomy" id="1536901"/>
    <lineage>
        <taxon>Bacteria</taxon>
        <taxon>Pseudomonadati</taxon>
        <taxon>Planctomycetota</taxon>
        <taxon>Planctomycetia</taxon>
        <taxon>Pirellulales</taxon>
        <taxon>Pirellulaceae</taxon>
        <taxon>Novipirellula</taxon>
    </lineage>
</organism>
<keyword evidence="2" id="KW-0680">Restriction system</keyword>
<dbReference type="SUPFAM" id="SSF116734">
    <property type="entry name" value="DNA methylase specificity domain"/>
    <property type="match status" value="2"/>
</dbReference>
<keyword evidence="3" id="KW-0238">DNA-binding</keyword>
<dbReference type="Proteomes" id="UP001416858">
    <property type="component" value="Unassembled WGS sequence"/>
</dbReference>
<feature type="domain" description="Type I restriction modification DNA specificity" evidence="4">
    <location>
        <begin position="251"/>
        <end position="409"/>
    </location>
</feature>
<dbReference type="Gene3D" id="3.90.220.20">
    <property type="entry name" value="DNA methylase specificity domains"/>
    <property type="match status" value="2"/>
</dbReference>
<name>A0ABP9VWI8_9BACT</name>
<dbReference type="InterPro" id="IPR000055">
    <property type="entry name" value="Restrct_endonuc_typeI_TRD"/>
</dbReference>
<dbReference type="EMBL" id="BAABRO010000014">
    <property type="protein sequence ID" value="GAA5509514.1"/>
    <property type="molecule type" value="Genomic_DNA"/>
</dbReference>
<gene>
    <name evidence="5" type="ORF">Rcae01_05013</name>
</gene>
<sequence>MATGQEFIDSCHELRQGITGRKVQKPVPMMPLDLPDLPESWTWTSLSSLCERVSVGHVGPTSEFFCEPPDGIPFIRSQDVRPGKLTLANVAHVVEPFHDKLKKSQLKSGDILIVRVGANRGDCCVVPDGVGSLNCANIVFARPLIPNPFLGFYFNSGFGQSLLSSLTTGSAQGVLNTQSIATIPVPVPPIRIQRKIASILSAYDDLIENNTRRIAILEEMAQAIYREWFVNFRFPGHENVKLVDSPLGQIPEGWEPTKLKDITTKIGSGATPRGGKNAYKDSGMTLIRSLNVYDYNFQENGLAFIDDDQAAQLDNVAVEKHDILLNITGASVARCCMVPFHLLPARVNQHVAIIRTDKEIADPFYVLTAINSDRHKKQLLSVAQGGATREALTKSTIQNFELVLPTAKIVAAFGKIVGEMFDEREILHRKNENLRTTRDLLLPKLISGKLDVEDLDIDVGVDSTPD</sequence>
<keyword evidence="6" id="KW-1185">Reference proteome</keyword>
<evidence type="ECO:0000313" key="6">
    <source>
        <dbReference type="Proteomes" id="UP001416858"/>
    </source>
</evidence>
<protein>
    <recommendedName>
        <fullName evidence="4">Type I restriction modification DNA specificity domain-containing protein</fullName>
    </recommendedName>
</protein>
<evidence type="ECO:0000256" key="1">
    <source>
        <dbReference type="ARBA" id="ARBA00010923"/>
    </source>
</evidence>
<dbReference type="Pfam" id="PF01420">
    <property type="entry name" value="Methylase_S"/>
    <property type="match status" value="2"/>
</dbReference>
<evidence type="ECO:0000256" key="3">
    <source>
        <dbReference type="ARBA" id="ARBA00023125"/>
    </source>
</evidence>
<dbReference type="PANTHER" id="PTHR30408:SF13">
    <property type="entry name" value="TYPE I RESTRICTION ENZYME HINDI SPECIFICITY SUBUNIT"/>
    <property type="match status" value="1"/>
</dbReference>
<evidence type="ECO:0000313" key="5">
    <source>
        <dbReference type="EMBL" id="GAA5509514.1"/>
    </source>
</evidence>
<evidence type="ECO:0000256" key="2">
    <source>
        <dbReference type="ARBA" id="ARBA00022747"/>
    </source>
</evidence>
<evidence type="ECO:0000259" key="4">
    <source>
        <dbReference type="Pfam" id="PF01420"/>
    </source>
</evidence>
<comment type="similarity">
    <text evidence="1">Belongs to the type-I restriction system S methylase family.</text>
</comment>
<accession>A0ABP9VWI8</accession>
<dbReference type="InterPro" id="IPR052021">
    <property type="entry name" value="Type-I_RS_S_subunit"/>
</dbReference>
<comment type="caution">
    <text evidence="5">The sequence shown here is derived from an EMBL/GenBank/DDBJ whole genome shotgun (WGS) entry which is preliminary data.</text>
</comment>
<reference evidence="5 6" key="1">
    <citation type="submission" date="2024-02" db="EMBL/GenBank/DDBJ databases">
        <title>Rhodopirellula caenicola NBRC 110016.</title>
        <authorList>
            <person name="Ichikawa N."/>
            <person name="Katano-Makiyama Y."/>
            <person name="Hidaka K."/>
        </authorList>
    </citation>
    <scope>NUCLEOTIDE SEQUENCE [LARGE SCALE GENOMIC DNA]</scope>
    <source>
        <strain evidence="5 6">NBRC 110016</strain>
    </source>
</reference>
<dbReference type="PANTHER" id="PTHR30408">
    <property type="entry name" value="TYPE-1 RESTRICTION ENZYME ECOKI SPECIFICITY PROTEIN"/>
    <property type="match status" value="1"/>
</dbReference>
<dbReference type="InterPro" id="IPR044946">
    <property type="entry name" value="Restrct_endonuc_typeI_TRD_sf"/>
</dbReference>
<dbReference type="RefSeq" id="WP_345686629.1">
    <property type="nucleotide sequence ID" value="NZ_BAABRO010000014.1"/>
</dbReference>